<reference evidence="1 2" key="1">
    <citation type="submission" date="2019-03" db="EMBL/GenBank/DDBJ databases">
        <title>Genomic Encyclopedia of Type Strains, Phase IV (KMG-IV): sequencing the most valuable type-strain genomes for metagenomic binning, comparative biology and taxonomic classification.</title>
        <authorList>
            <person name="Goeker M."/>
        </authorList>
    </citation>
    <scope>NUCLEOTIDE SEQUENCE [LARGE SCALE GENOMIC DNA]</scope>
    <source>
        <strain evidence="1 2">DSM 15534</strain>
    </source>
</reference>
<accession>A0A4R1FKR5</accession>
<gene>
    <name evidence="1" type="ORF">EV694_2186</name>
</gene>
<dbReference type="AlphaFoldDB" id="A0A4R1FKR5"/>
<sequence length="146" mass="17075">MKLNTEQQKTQISSSHRLINITSTLRHQLSNNNYGIFDRVSSNFLINEIFQKLEYQSNITVSKRQSALFKRAKDNLNNYNSQKLSSFEYATEALFDNYFFKNNKNFINRVEALKIIKRSIIQNGNISLVMPILSRKPFSPIKNKGY</sequence>
<organism evidence="1 2">
    <name type="scientific">Volucribacter psittacicida</name>
    <dbReference type="NCBI Taxonomy" id="203482"/>
    <lineage>
        <taxon>Bacteria</taxon>
        <taxon>Pseudomonadati</taxon>
        <taxon>Pseudomonadota</taxon>
        <taxon>Gammaproteobacteria</taxon>
        <taxon>Pasteurellales</taxon>
        <taxon>Pasteurellaceae</taxon>
        <taxon>Volucribacter</taxon>
    </lineage>
</organism>
<proteinExistence type="predicted"/>
<keyword evidence="2" id="KW-1185">Reference proteome</keyword>
<dbReference type="RefSeq" id="WP_132692356.1">
    <property type="nucleotide sequence ID" value="NZ_SMFT01000009.1"/>
</dbReference>
<comment type="caution">
    <text evidence="1">The sequence shown here is derived from an EMBL/GenBank/DDBJ whole genome shotgun (WGS) entry which is preliminary data.</text>
</comment>
<protein>
    <submittedName>
        <fullName evidence="1">Uncharacterized protein</fullName>
    </submittedName>
</protein>
<evidence type="ECO:0000313" key="2">
    <source>
        <dbReference type="Proteomes" id="UP000294702"/>
    </source>
</evidence>
<evidence type="ECO:0000313" key="1">
    <source>
        <dbReference type="EMBL" id="TCJ93952.1"/>
    </source>
</evidence>
<dbReference type="Proteomes" id="UP000294702">
    <property type="component" value="Unassembled WGS sequence"/>
</dbReference>
<dbReference type="EMBL" id="SMFT01000009">
    <property type="protein sequence ID" value="TCJ93952.1"/>
    <property type="molecule type" value="Genomic_DNA"/>
</dbReference>
<dbReference type="OrthoDB" id="5690590at2"/>
<name>A0A4R1FKR5_9PAST</name>